<dbReference type="InterPro" id="IPR051531">
    <property type="entry name" value="N-acetyltransferase"/>
</dbReference>
<dbReference type="InterPro" id="IPR000182">
    <property type="entry name" value="GNAT_dom"/>
</dbReference>
<protein>
    <submittedName>
        <fullName evidence="5">GNAT family N-acetyltransferase</fullName>
    </submittedName>
</protein>
<evidence type="ECO:0000256" key="2">
    <source>
        <dbReference type="ARBA" id="ARBA00023315"/>
    </source>
</evidence>
<dbReference type="GO" id="GO:0016747">
    <property type="term" value="F:acyltransferase activity, transferring groups other than amino-acyl groups"/>
    <property type="evidence" value="ECO:0007669"/>
    <property type="project" value="InterPro"/>
</dbReference>
<dbReference type="AlphaFoldDB" id="A0A845DLV1"/>
<comment type="similarity">
    <text evidence="3">Belongs to the acetyltransferase family. RimJ subfamily.</text>
</comment>
<sequence length="184" mass="21266">MQVTAEGKRLYLREVLPEDWAEFHPYASDPDTVKYQPWGPHTETDSKFFVRQVLIDARQKYRSRYVFAIVVKADHHVIGNIELNIRDWDGVGEIGFIIHHHYWGRGFATEACGLMLAYSFDHCGLHRVTALSSPENKASQRVLEKIGMVKEGTLREDIFVKGAWRDSSIYGVLRSEWEKRKSGN</sequence>
<dbReference type="InterPro" id="IPR016181">
    <property type="entry name" value="Acyl_CoA_acyltransferase"/>
</dbReference>
<name>A0A845DLV1_9BACI</name>
<feature type="domain" description="N-acetyltransferase" evidence="4">
    <location>
        <begin position="10"/>
        <end position="166"/>
    </location>
</feature>
<dbReference type="PANTHER" id="PTHR43792:SF8">
    <property type="entry name" value="[RIBOSOMAL PROTEIN US5]-ALANINE N-ACETYLTRANSFERASE"/>
    <property type="match status" value="1"/>
</dbReference>
<gene>
    <name evidence="5" type="ORF">GLW04_00435</name>
</gene>
<reference evidence="5 6" key="1">
    <citation type="submission" date="2019-11" db="EMBL/GenBank/DDBJ databases">
        <title>Genome sequences of 17 halophilic strains isolated from different environments.</title>
        <authorList>
            <person name="Furrow R.E."/>
        </authorList>
    </citation>
    <scope>NUCLEOTIDE SEQUENCE [LARGE SCALE GENOMIC DNA]</scope>
    <source>
        <strain evidence="5 6">22511_23_Filter</strain>
    </source>
</reference>
<comment type="caution">
    <text evidence="5">The sequence shown here is derived from an EMBL/GenBank/DDBJ whole genome shotgun (WGS) entry which is preliminary data.</text>
</comment>
<dbReference type="PANTHER" id="PTHR43792">
    <property type="entry name" value="GNAT FAMILY, PUTATIVE (AFU_ORTHOLOGUE AFUA_3G00765)-RELATED-RELATED"/>
    <property type="match status" value="1"/>
</dbReference>
<keyword evidence="1 5" id="KW-0808">Transferase</keyword>
<dbReference type="PROSITE" id="PS51186">
    <property type="entry name" value="GNAT"/>
    <property type="match status" value="1"/>
</dbReference>
<keyword evidence="2" id="KW-0012">Acyltransferase</keyword>
<organism evidence="5 6">
    <name type="scientific">Halobacillus litoralis</name>
    <dbReference type="NCBI Taxonomy" id="45668"/>
    <lineage>
        <taxon>Bacteria</taxon>
        <taxon>Bacillati</taxon>
        <taxon>Bacillota</taxon>
        <taxon>Bacilli</taxon>
        <taxon>Bacillales</taxon>
        <taxon>Bacillaceae</taxon>
        <taxon>Halobacillus</taxon>
    </lineage>
</organism>
<evidence type="ECO:0000313" key="5">
    <source>
        <dbReference type="EMBL" id="MYL18333.1"/>
    </source>
</evidence>
<accession>A0A845DLV1</accession>
<dbReference type="Gene3D" id="3.40.630.30">
    <property type="match status" value="1"/>
</dbReference>
<dbReference type="Proteomes" id="UP000460949">
    <property type="component" value="Unassembled WGS sequence"/>
</dbReference>
<evidence type="ECO:0000256" key="1">
    <source>
        <dbReference type="ARBA" id="ARBA00022679"/>
    </source>
</evidence>
<evidence type="ECO:0000256" key="3">
    <source>
        <dbReference type="ARBA" id="ARBA00038502"/>
    </source>
</evidence>
<dbReference type="Pfam" id="PF13302">
    <property type="entry name" value="Acetyltransf_3"/>
    <property type="match status" value="1"/>
</dbReference>
<dbReference type="SUPFAM" id="SSF55729">
    <property type="entry name" value="Acyl-CoA N-acyltransferases (Nat)"/>
    <property type="match status" value="1"/>
</dbReference>
<evidence type="ECO:0000313" key="6">
    <source>
        <dbReference type="Proteomes" id="UP000460949"/>
    </source>
</evidence>
<evidence type="ECO:0000259" key="4">
    <source>
        <dbReference type="PROSITE" id="PS51186"/>
    </source>
</evidence>
<proteinExistence type="inferred from homology"/>
<dbReference type="EMBL" id="WMET01000001">
    <property type="protein sequence ID" value="MYL18333.1"/>
    <property type="molecule type" value="Genomic_DNA"/>
</dbReference>